<dbReference type="Proteomes" id="UP001559623">
    <property type="component" value="Unassembled WGS sequence"/>
</dbReference>
<dbReference type="RefSeq" id="WP_368847548.1">
    <property type="nucleotide sequence ID" value="NZ_CP194411.1"/>
</dbReference>
<gene>
    <name evidence="2" type="ORF">QCO44_09285</name>
</gene>
<comment type="caution">
    <text evidence="2">The sequence shown here is derived from an EMBL/GenBank/DDBJ whole genome shotgun (WGS) entry which is preliminary data.</text>
</comment>
<reference evidence="2 3" key="1">
    <citation type="submission" date="2023-04" db="EMBL/GenBank/DDBJ databases">
        <title>Genome Sequence of Selenomonas sputigena ATCC 33150.</title>
        <authorList>
            <person name="Miller D.P."/>
            <person name="Anvari S."/>
            <person name="Polson S.W."/>
            <person name="Macdonald M."/>
            <person name="Mcdowell J.V."/>
        </authorList>
    </citation>
    <scope>NUCLEOTIDE SEQUENCE [LARGE SCALE GENOMIC DNA]</scope>
    <source>
        <strain evidence="2 3">ATCC 33150</strain>
    </source>
</reference>
<name>A0ABV3X8C0_9FIRM</name>
<sequence>MANEMQTVQNAPLGVTAGFQSAEGFALLQRMATMFSSSTLVPTQFQGKQNFSNCVIALNMAQRLGADPLMVMQNLYVVHGTPSWSSKFMIAMFNQCGRYESIHYEETSEKGTDTQGIIAWAKEKSTGEILKGPAVTIKIAKEEGWYAKNGSKWKTMPDQMLRYRAAAWFIRTTAPELSMGLQTVDEVHDTIDVTPREIVEKPIEEIQRNANAEELVPQMEEPQTIPHAPKVDMPKEAATPKRTTVAPKAKPDEAAADAQGTLEGPGF</sequence>
<proteinExistence type="predicted"/>
<protein>
    <recommendedName>
        <fullName evidence="4">RecT family protein</fullName>
    </recommendedName>
</protein>
<evidence type="ECO:0008006" key="4">
    <source>
        <dbReference type="Google" id="ProtNLM"/>
    </source>
</evidence>
<feature type="compositionally biased region" description="Basic and acidic residues" evidence="1">
    <location>
        <begin position="229"/>
        <end position="239"/>
    </location>
</feature>
<organism evidence="2 3">
    <name type="scientific">Selenomonas sputigena</name>
    <dbReference type="NCBI Taxonomy" id="69823"/>
    <lineage>
        <taxon>Bacteria</taxon>
        <taxon>Bacillati</taxon>
        <taxon>Bacillota</taxon>
        <taxon>Negativicutes</taxon>
        <taxon>Selenomonadales</taxon>
        <taxon>Selenomonadaceae</taxon>
        <taxon>Selenomonas</taxon>
    </lineage>
</organism>
<evidence type="ECO:0000313" key="2">
    <source>
        <dbReference type="EMBL" id="MEX5285822.1"/>
    </source>
</evidence>
<accession>A0ABV3X8C0</accession>
<keyword evidence="3" id="KW-1185">Reference proteome</keyword>
<evidence type="ECO:0000313" key="3">
    <source>
        <dbReference type="Proteomes" id="UP001559623"/>
    </source>
</evidence>
<dbReference type="EMBL" id="JARVLH010000006">
    <property type="protein sequence ID" value="MEX5285822.1"/>
    <property type="molecule type" value="Genomic_DNA"/>
</dbReference>
<evidence type="ECO:0000256" key="1">
    <source>
        <dbReference type="SAM" id="MobiDB-lite"/>
    </source>
</evidence>
<feature type="region of interest" description="Disordered" evidence="1">
    <location>
        <begin position="220"/>
        <end position="267"/>
    </location>
</feature>